<dbReference type="AlphaFoldDB" id="A0A9P6FBM3"/>
<gene>
    <name evidence="5" type="ORF">EC957_009817</name>
</gene>
<evidence type="ECO:0000256" key="1">
    <source>
        <dbReference type="ARBA" id="ARBA00004340"/>
    </source>
</evidence>
<dbReference type="Pfam" id="PF20147">
    <property type="entry name" value="Crinkler"/>
    <property type="match status" value="1"/>
</dbReference>
<dbReference type="Proteomes" id="UP000723463">
    <property type="component" value="Unassembled WGS sequence"/>
</dbReference>
<protein>
    <recommendedName>
        <fullName evidence="4">Crinkler effector protein N-terminal domain-containing protein</fullName>
    </recommendedName>
</protein>
<name>A0A9P6FBM3_9FUNG</name>
<evidence type="ECO:0000313" key="5">
    <source>
        <dbReference type="EMBL" id="KAF9546328.1"/>
    </source>
</evidence>
<keyword evidence="6" id="KW-1185">Reference proteome</keyword>
<dbReference type="GO" id="GO:0005576">
    <property type="term" value="C:extracellular region"/>
    <property type="evidence" value="ECO:0007669"/>
    <property type="project" value="UniProtKB-SubCell"/>
</dbReference>
<keyword evidence="3" id="KW-0964">Secreted</keyword>
<comment type="subcellular location">
    <subcellularLocation>
        <location evidence="1">Host cell</location>
    </subcellularLocation>
    <subcellularLocation>
        <location evidence="2">Secreted</location>
    </subcellularLocation>
</comment>
<evidence type="ECO:0000256" key="2">
    <source>
        <dbReference type="ARBA" id="ARBA00004613"/>
    </source>
</evidence>
<proteinExistence type="predicted"/>
<dbReference type="EMBL" id="JAAAXW010000057">
    <property type="protein sequence ID" value="KAF9546328.1"/>
    <property type="molecule type" value="Genomic_DNA"/>
</dbReference>
<evidence type="ECO:0000256" key="3">
    <source>
        <dbReference type="ARBA" id="ARBA00022525"/>
    </source>
</evidence>
<dbReference type="GO" id="GO:0043657">
    <property type="term" value="C:host cell"/>
    <property type="evidence" value="ECO:0007669"/>
    <property type="project" value="UniProtKB-SubCell"/>
</dbReference>
<comment type="caution">
    <text evidence="5">The sequence shown here is derived from an EMBL/GenBank/DDBJ whole genome shotgun (WGS) entry which is preliminary data.</text>
</comment>
<evidence type="ECO:0000313" key="6">
    <source>
        <dbReference type="Proteomes" id="UP000723463"/>
    </source>
</evidence>
<organism evidence="5 6">
    <name type="scientific">Mortierella hygrophila</name>
    <dbReference type="NCBI Taxonomy" id="979708"/>
    <lineage>
        <taxon>Eukaryota</taxon>
        <taxon>Fungi</taxon>
        <taxon>Fungi incertae sedis</taxon>
        <taxon>Mucoromycota</taxon>
        <taxon>Mortierellomycotina</taxon>
        <taxon>Mortierellomycetes</taxon>
        <taxon>Mortierellales</taxon>
        <taxon>Mortierellaceae</taxon>
        <taxon>Mortierella</taxon>
    </lineage>
</organism>
<feature type="domain" description="Crinkler effector protein N-terminal" evidence="4">
    <location>
        <begin position="5"/>
        <end position="77"/>
    </location>
</feature>
<reference evidence="5" key="1">
    <citation type="journal article" date="2020" name="Fungal Divers.">
        <title>Resolving the Mortierellaceae phylogeny through synthesis of multi-gene phylogenetics and phylogenomics.</title>
        <authorList>
            <person name="Vandepol N."/>
            <person name="Liber J."/>
            <person name="Desiro A."/>
            <person name="Na H."/>
            <person name="Kennedy M."/>
            <person name="Barry K."/>
            <person name="Grigoriev I.V."/>
            <person name="Miller A.N."/>
            <person name="O'Donnell K."/>
            <person name="Stajich J.E."/>
            <person name="Bonito G."/>
        </authorList>
    </citation>
    <scope>NUCLEOTIDE SEQUENCE</scope>
    <source>
        <strain evidence="5">NRRL 2591</strain>
    </source>
</reference>
<dbReference type="InterPro" id="IPR045379">
    <property type="entry name" value="Crinkler_N"/>
</dbReference>
<sequence length="153" mass="17230">MMQTNAIIRKKPNDFRDVDASKLTLWRVSIKYDDDDDVPIELDSMPEPEKEKLRATSELSDVLKETPLKKTIHITVQRPPPASSTADAVPWRIYGYDMPKTQRLCQGIHGSWDDGSCGPVADTQTRAFKLSLLVLELFLSLLELTELTCSPPS</sequence>
<evidence type="ECO:0000259" key="4">
    <source>
        <dbReference type="Pfam" id="PF20147"/>
    </source>
</evidence>
<accession>A0A9P6FBM3</accession>